<gene>
    <name evidence="1" type="ORF">A2954_00510</name>
</gene>
<dbReference type="STRING" id="1802056.A2954_00510"/>
<comment type="caution">
    <text evidence="1">The sequence shown here is derived from an EMBL/GenBank/DDBJ whole genome shotgun (WGS) entry which is preliminary data.</text>
</comment>
<evidence type="ECO:0000313" key="1">
    <source>
        <dbReference type="EMBL" id="OGK40108.1"/>
    </source>
</evidence>
<evidence type="ECO:0000313" key="2">
    <source>
        <dbReference type="Proteomes" id="UP000177698"/>
    </source>
</evidence>
<reference evidence="1 2" key="1">
    <citation type="journal article" date="2016" name="Nat. Commun.">
        <title>Thousands of microbial genomes shed light on interconnected biogeochemical processes in an aquifer system.</title>
        <authorList>
            <person name="Anantharaman K."/>
            <person name="Brown C.T."/>
            <person name="Hug L.A."/>
            <person name="Sharon I."/>
            <person name="Castelle C.J."/>
            <person name="Probst A.J."/>
            <person name="Thomas B.C."/>
            <person name="Singh A."/>
            <person name="Wilkins M.J."/>
            <person name="Karaoz U."/>
            <person name="Brodie E.L."/>
            <person name="Williams K.H."/>
            <person name="Hubbard S.S."/>
            <person name="Banfield J.F."/>
        </authorList>
    </citation>
    <scope>NUCLEOTIDE SEQUENCE [LARGE SCALE GENOMIC DNA]</scope>
</reference>
<sequence length="75" mass="8948">MKTTKNNLKKEIKKFKEIVAMKCLVCTKYQIKEIILCEIKGCPLWEYRPRQARGLYTLIKRLKQKNLGLYEAKNN</sequence>
<organism evidence="1 2">
    <name type="scientific">Candidatus Roizmanbacteria bacterium RIFCSPLOWO2_01_FULL_37_12</name>
    <dbReference type="NCBI Taxonomy" id="1802056"/>
    <lineage>
        <taxon>Bacteria</taxon>
        <taxon>Candidatus Roizmaniibacteriota</taxon>
    </lineage>
</organism>
<dbReference type="AlphaFoldDB" id="A0A1F7I9R6"/>
<proteinExistence type="predicted"/>
<name>A0A1F7I9R6_9BACT</name>
<accession>A0A1F7I9R6</accession>
<dbReference type="Proteomes" id="UP000177698">
    <property type="component" value="Unassembled WGS sequence"/>
</dbReference>
<protein>
    <submittedName>
        <fullName evidence="1">Uncharacterized protein</fullName>
    </submittedName>
</protein>
<dbReference type="EMBL" id="MGAG01000029">
    <property type="protein sequence ID" value="OGK40108.1"/>
    <property type="molecule type" value="Genomic_DNA"/>
</dbReference>